<name>A0A426QM03_9GAMM</name>
<dbReference type="Gene3D" id="3.30.450.40">
    <property type="match status" value="1"/>
</dbReference>
<dbReference type="AlphaFoldDB" id="A0A426QM03"/>
<dbReference type="Pfam" id="PF01590">
    <property type="entry name" value="GAF"/>
    <property type="match status" value="1"/>
</dbReference>
<dbReference type="EMBL" id="QZMU01000001">
    <property type="protein sequence ID" value="RRQ22788.1"/>
    <property type="molecule type" value="Genomic_DNA"/>
</dbReference>
<dbReference type="PROSITE" id="PS51833">
    <property type="entry name" value="HDOD"/>
    <property type="match status" value="1"/>
</dbReference>
<reference evidence="2 3" key="1">
    <citation type="journal article" date="2010" name="Int. J. Syst. Evol. Microbiol.">
        <title>Thiohalobacter thiocyanaticus gen. nov., sp. nov., a moderately halophilic, sulfur-oxidizing gammaproteobacterium from hypersaline lakes, that utilizes thiocyanate.</title>
        <authorList>
            <person name="Sorokin D.Y."/>
            <person name="Kovaleva O.L."/>
            <person name="Tourova T.P."/>
            <person name="Muyzer G."/>
        </authorList>
    </citation>
    <scope>NUCLEOTIDE SEQUENCE [LARGE SCALE GENOMIC DNA]</scope>
    <source>
        <strain evidence="2 3">Hrh1</strain>
    </source>
</reference>
<sequence>MLPVNPTLPGSIMADDAVLNAGSDDAKPAPDARNPRNLTEWVDVLSQQGMPIFAHTLRSVSGMAADRQSSASELANVILQDAAMTAKLLRIANSPYYNTQGKSISTVSRAVVLLGFDTVRSLALSIAVVESAAKGANKARLAADMARAFHAAVQARAFAQQRRDRSPEEVFIATLLYSLGRLAFWGHASEVADRLNTELEQPGADPAALERELLGFEFEALSLQLAREWRLGTLVEHALEGKSEADPRVSNVELARELALTAEQGWETPEMKQLLARVAENLYLPVSDVEQMVVRNAGQAQKTAACFGAGTASELIPLPEKPRARVRREAEEEPGQINRFPEPDPMLQLKILREVTSLIEGRFDFNLMLEMVLEGIYRGVGMDRTLFALMSRDRSQLKARYVLGWDQQALRQRFAYEVSPVKANIFLHVLDSREPCWISRESDSRLLGLVTEEVRSVTGEAPFMAMPILIQNRAIGLFYADRLPSRRPLREDDFSSFKHFGQQANMALSLLYQGR</sequence>
<dbReference type="InterPro" id="IPR013976">
    <property type="entry name" value="HDOD"/>
</dbReference>
<dbReference type="SUPFAM" id="SSF109604">
    <property type="entry name" value="HD-domain/PDEase-like"/>
    <property type="match status" value="1"/>
</dbReference>
<dbReference type="Pfam" id="PF08668">
    <property type="entry name" value="HDOD"/>
    <property type="match status" value="1"/>
</dbReference>
<dbReference type="SMART" id="SM00065">
    <property type="entry name" value="GAF"/>
    <property type="match status" value="1"/>
</dbReference>
<protein>
    <submittedName>
        <fullName evidence="2">HDOD domain-containing protein</fullName>
    </submittedName>
</protein>
<dbReference type="SUPFAM" id="SSF55781">
    <property type="entry name" value="GAF domain-like"/>
    <property type="match status" value="1"/>
</dbReference>
<feature type="domain" description="HDOD" evidence="1">
    <location>
        <begin position="50"/>
        <end position="245"/>
    </location>
</feature>
<gene>
    <name evidence="2" type="ORF">D6C00_13180</name>
</gene>
<dbReference type="PANTHER" id="PTHR33525:SF3">
    <property type="entry name" value="RIBONUCLEASE Y"/>
    <property type="match status" value="1"/>
</dbReference>
<accession>A0A426QM03</accession>
<dbReference type="InterPro" id="IPR029016">
    <property type="entry name" value="GAF-like_dom_sf"/>
</dbReference>
<dbReference type="Gene3D" id="1.10.3210.10">
    <property type="entry name" value="Hypothetical protein af1432"/>
    <property type="match status" value="1"/>
</dbReference>
<evidence type="ECO:0000259" key="1">
    <source>
        <dbReference type="PROSITE" id="PS51833"/>
    </source>
</evidence>
<dbReference type="InterPro" id="IPR003018">
    <property type="entry name" value="GAF"/>
</dbReference>
<proteinExistence type="predicted"/>
<dbReference type="Proteomes" id="UP000287798">
    <property type="component" value="Unassembled WGS sequence"/>
</dbReference>
<dbReference type="PANTHER" id="PTHR33525">
    <property type="match status" value="1"/>
</dbReference>
<keyword evidence="3" id="KW-1185">Reference proteome</keyword>
<evidence type="ECO:0000313" key="3">
    <source>
        <dbReference type="Proteomes" id="UP000287798"/>
    </source>
</evidence>
<evidence type="ECO:0000313" key="2">
    <source>
        <dbReference type="EMBL" id="RRQ22788.1"/>
    </source>
</evidence>
<dbReference type="InterPro" id="IPR052340">
    <property type="entry name" value="RNase_Y/CdgJ"/>
</dbReference>
<comment type="caution">
    <text evidence="2">The sequence shown here is derived from an EMBL/GenBank/DDBJ whole genome shotgun (WGS) entry which is preliminary data.</text>
</comment>
<organism evidence="2 3">
    <name type="scientific">Thiohalobacter thiocyanaticus</name>
    <dbReference type="NCBI Taxonomy" id="585455"/>
    <lineage>
        <taxon>Bacteria</taxon>
        <taxon>Pseudomonadati</taxon>
        <taxon>Pseudomonadota</taxon>
        <taxon>Gammaproteobacteria</taxon>
        <taxon>Thiohalobacterales</taxon>
        <taxon>Thiohalobacteraceae</taxon>
        <taxon>Thiohalobacter</taxon>
    </lineage>
</organism>